<organism evidence="1 2">
    <name type="scientific">Candidatus Methanoperedens nitratireducens</name>
    <dbReference type="NCBI Taxonomy" id="1392998"/>
    <lineage>
        <taxon>Archaea</taxon>
        <taxon>Methanobacteriati</taxon>
        <taxon>Methanobacteriota</taxon>
        <taxon>Stenosarchaea group</taxon>
        <taxon>Methanomicrobia</taxon>
        <taxon>Methanosarcinales</taxon>
        <taxon>ANME-2 cluster</taxon>
        <taxon>Candidatus Methanoperedentaceae</taxon>
        <taxon>Candidatus Methanoperedens</taxon>
    </lineage>
</organism>
<dbReference type="EMBL" id="JMIY01000005">
    <property type="protein sequence ID" value="KCZ71691.1"/>
    <property type="molecule type" value="Genomic_DNA"/>
</dbReference>
<evidence type="ECO:0000313" key="1">
    <source>
        <dbReference type="EMBL" id="KCZ71691.1"/>
    </source>
</evidence>
<comment type="caution">
    <text evidence="1">The sequence shown here is derived from an EMBL/GenBank/DDBJ whole genome shotgun (WGS) entry which is preliminary data.</text>
</comment>
<reference evidence="1 2" key="1">
    <citation type="journal article" date="2013" name="Nature">
        <title>Anaerobic oxidation of methane coupled to nitrate reduction in a novel archaeal lineage.</title>
        <authorList>
            <person name="Haroon M.F."/>
            <person name="Hu S."/>
            <person name="Shi Y."/>
            <person name="Imelfort M."/>
            <person name="Keller J."/>
            <person name="Hugenholtz P."/>
            <person name="Yuan Z."/>
            <person name="Tyson G.W."/>
        </authorList>
    </citation>
    <scope>NUCLEOTIDE SEQUENCE [LARGE SCALE GENOMIC DNA]</scope>
    <source>
        <strain evidence="1 2">ANME-2d</strain>
    </source>
</reference>
<name>A0A062UXH5_9EURY</name>
<dbReference type="RefSeq" id="WP_048091795.1">
    <property type="nucleotide sequence ID" value="NZ_JMIY01000005.1"/>
</dbReference>
<evidence type="ECO:0000313" key="2">
    <source>
        <dbReference type="Proteomes" id="UP000027153"/>
    </source>
</evidence>
<dbReference type="Proteomes" id="UP000027153">
    <property type="component" value="Unassembled WGS sequence"/>
</dbReference>
<accession>A0A062UXH5</accession>
<keyword evidence="2" id="KW-1185">Reference proteome</keyword>
<gene>
    <name evidence="1" type="ORF">ANME2D_02428</name>
</gene>
<proteinExistence type="predicted"/>
<sequence length="228" mass="26394">MKKNKRVCVEVFDMNGKGLLSLLLGLMLFAPVALGQSPPANNYAWNEIYQYSDNYSTGYIDYLDNDRGTIEVSRTYAIRNNFQRIFFGKVKITQSSGEYDWYGPRLAIVNPENLLERYEIRLYPNTNKLQVNYVDRTNRTGDYFYDLENNLTVSEIITSSDCNIDINKWDHVLVMKRGEKWRALLISPRNPTCFVEWSDDRITGSVMSVGIQSAGKYIISQFERTISI</sequence>
<dbReference type="AlphaFoldDB" id="A0A062UXH5"/>
<protein>
    <submittedName>
        <fullName evidence="1">Uncharacterized protein</fullName>
    </submittedName>
</protein>